<evidence type="ECO:0000313" key="6">
    <source>
        <dbReference type="Proteomes" id="UP000386281"/>
    </source>
</evidence>
<feature type="transmembrane region" description="Helical" evidence="1">
    <location>
        <begin position="221"/>
        <end position="250"/>
    </location>
</feature>
<organism evidence="2 5">
    <name type="scientific">Brevibacterium casei</name>
    <dbReference type="NCBI Taxonomy" id="33889"/>
    <lineage>
        <taxon>Bacteria</taxon>
        <taxon>Bacillati</taxon>
        <taxon>Actinomycetota</taxon>
        <taxon>Actinomycetes</taxon>
        <taxon>Micrococcales</taxon>
        <taxon>Brevibacteriaceae</taxon>
        <taxon>Brevibacterium</taxon>
    </lineage>
</organism>
<dbReference type="Proteomes" id="UP000386281">
    <property type="component" value="Unassembled WGS sequence"/>
</dbReference>
<dbReference type="EMBL" id="CAACXN010000022">
    <property type="protein sequence ID" value="VEW15472.1"/>
    <property type="molecule type" value="Genomic_DNA"/>
</dbReference>
<feature type="transmembrane region" description="Helical" evidence="1">
    <location>
        <begin position="12"/>
        <end position="34"/>
    </location>
</feature>
<dbReference type="EMBL" id="NCWY01000016">
    <property type="protein sequence ID" value="PAK93625.1"/>
    <property type="molecule type" value="Genomic_DNA"/>
</dbReference>
<keyword evidence="1" id="KW-0472">Membrane</keyword>
<reference evidence="2 5" key="1">
    <citation type="submission" date="2017-04" db="EMBL/GenBank/DDBJ databases">
        <title>Kefir bacterial isolates.</title>
        <authorList>
            <person name="Kim Y."/>
            <person name="Blasche S."/>
            <person name="Patil K.R."/>
        </authorList>
    </citation>
    <scope>NUCLEOTIDE SEQUENCE [LARGE SCALE GENOMIC DNA]</scope>
    <source>
        <strain evidence="2 5">OG2</strain>
    </source>
</reference>
<evidence type="ECO:0000313" key="5">
    <source>
        <dbReference type="Proteomes" id="UP000216867"/>
    </source>
</evidence>
<evidence type="ECO:0000256" key="1">
    <source>
        <dbReference type="SAM" id="Phobius"/>
    </source>
</evidence>
<name>A0A269Z772_9MICO</name>
<keyword evidence="1" id="KW-0812">Transmembrane</keyword>
<dbReference type="AlphaFoldDB" id="A0A269Z772"/>
<reference evidence="3 7" key="3">
    <citation type="submission" date="2020-12" db="EMBL/GenBank/DDBJ databases">
        <title>FDA dAtabase for Regulatory Grade micrObial Sequences (FDA-ARGOS): Supporting development and validation of Infectious Disease Dx tests.</title>
        <authorList>
            <person name="Sproer C."/>
            <person name="Gronow S."/>
            <person name="Severitt S."/>
            <person name="Schroder I."/>
            <person name="Tallon L."/>
            <person name="Sadzewicz L."/>
            <person name="Zhao X."/>
            <person name="Boylan J."/>
            <person name="Ott S."/>
            <person name="Bowen H."/>
            <person name="Vavikolanu K."/>
            <person name="Mehta A."/>
            <person name="Aluvathingal J."/>
            <person name="Nadendla S."/>
            <person name="Lowell S."/>
            <person name="Myers T."/>
            <person name="Yan Y."/>
            <person name="Sichtig H."/>
        </authorList>
    </citation>
    <scope>NUCLEOTIDE SEQUENCE [LARGE SCALE GENOMIC DNA]</scope>
    <source>
        <strain evidence="3 7">FDAARGOS_902</strain>
    </source>
</reference>
<dbReference type="KEGG" id="bcau:I6G59_08765"/>
<dbReference type="EMBL" id="CP065682">
    <property type="protein sequence ID" value="QPS35360.1"/>
    <property type="molecule type" value="Genomic_DNA"/>
</dbReference>
<evidence type="ECO:0000313" key="2">
    <source>
        <dbReference type="EMBL" id="PAK93625.1"/>
    </source>
</evidence>
<keyword evidence="1" id="KW-1133">Transmembrane helix</keyword>
<protein>
    <submittedName>
        <fullName evidence="2">Uncharacterized protein</fullName>
    </submittedName>
</protein>
<dbReference type="RefSeq" id="WP_095376712.1">
    <property type="nucleotide sequence ID" value="NZ_CAACXN010000022.1"/>
</dbReference>
<evidence type="ECO:0000313" key="7">
    <source>
        <dbReference type="Proteomes" id="UP000594979"/>
    </source>
</evidence>
<proteinExistence type="predicted"/>
<dbReference type="Proteomes" id="UP000594979">
    <property type="component" value="Chromosome"/>
</dbReference>
<dbReference type="Proteomes" id="UP000216867">
    <property type="component" value="Unassembled WGS sequence"/>
</dbReference>
<evidence type="ECO:0000313" key="4">
    <source>
        <dbReference type="EMBL" id="VEW15472.1"/>
    </source>
</evidence>
<accession>A0A269Z772</accession>
<sequence>MTRSGASRTALLIRIAIAAVVFSAVTAGAIVWSLSLFDDAKDERIERANSDDIRVDSIYSDRIESRFDADYDRTRYRTIAENLASDPIYVDAYQAWAVTDPELDTLRDELDGSEVPVYVAFMTLSDLDDADGEGKLVAARIARELPEEKATVLVVGSTSEDVADKGIERRIVDYPLPAADSTPPGRALDWVRVLKQTEVDEPYAELEYVDERSDEQRPEELAYPAVSAITSVGFGLVLGVPAAILLVWVVRRVRSRKGAPVRSGPTGGRRR</sequence>
<gene>
    <name evidence="2" type="ORF">B8X04_15140</name>
    <name evidence="3" type="ORF">I6G59_08765</name>
    <name evidence="4" type="ORF">NCTC12391_03639</name>
</gene>
<evidence type="ECO:0000313" key="3">
    <source>
        <dbReference type="EMBL" id="QPS35360.1"/>
    </source>
</evidence>
<reference evidence="4 6" key="2">
    <citation type="submission" date="2019-02" db="EMBL/GenBank/DDBJ databases">
        <authorList>
            <consortium name="Pathogen Informatics"/>
        </authorList>
    </citation>
    <scope>NUCLEOTIDE SEQUENCE [LARGE SCALE GENOMIC DNA]</scope>
    <source>
        <strain evidence="4 6">3012STDY7078520</strain>
    </source>
</reference>